<feature type="compositionally biased region" description="Polar residues" evidence="1">
    <location>
        <begin position="62"/>
        <end position="71"/>
    </location>
</feature>
<accession>A0A1A8WWQ6</accession>
<evidence type="ECO:0008006" key="5">
    <source>
        <dbReference type="Google" id="ProtNLM"/>
    </source>
</evidence>
<keyword evidence="2" id="KW-0472">Membrane</keyword>
<feature type="region of interest" description="Disordered" evidence="1">
    <location>
        <begin position="56"/>
        <end position="80"/>
    </location>
</feature>
<evidence type="ECO:0000256" key="1">
    <source>
        <dbReference type="SAM" id="MobiDB-lite"/>
    </source>
</evidence>
<feature type="non-terminal residue" evidence="3">
    <location>
        <position position="208"/>
    </location>
</feature>
<feature type="transmembrane region" description="Helical" evidence="2">
    <location>
        <begin position="133"/>
        <end position="157"/>
    </location>
</feature>
<reference evidence="4" key="1">
    <citation type="submission" date="2016-05" db="EMBL/GenBank/DDBJ databases">
        <authorList>
            <person name="Naeem Raeece"/>
        </authorList>
    </citation>
    <scope>NUCLEOTIDE SEQUENCE [LARGE SCALE GENOMIC DNA]</scope>
</reference>
<evidence type="ECO:0000256" key="2">
    <source>
        <dbReference type="SAM" id="Phobius"/>
    </source>
</evidence>
<dbReference type="InterPro" id="IPR022139">
    <property type="entry name" value="Fam-L/Fam-M-like_plasmodium"/>
</dbReference>
<evidence type="ECO:0000313" key="3">
    <source>
        <dbReference type="EMBL" id="SBS97389.1"/>
    </source>
</evidence>
<keyword evidence="2" id="KW-1133">Transmembrane helix</keyword>
<dbReference type="Proteomes" id="UP000078597">
    <property type="component" value="Unassembled WGS sequence"/>
</dbReference>
<keyword evidence="2" id="KW-0812">Transmembrane</keyword>
<organism evidence="3 4">
    <name type="scientific">Plasmodium malariae</name>
    <dbReference type="NCBI Taxonomy" id="5858"/>
    <lineage>
        <taxon>Eukaryota</taxon>
        <taxon>Sar</taxon>
        <taxon>Alveolata</taxon>
        <taxon>Apicomplexa</taxon>
        <taxon>Aconoidasida</taxon>
        <taxon>Haemosporida</taxon>
        <taxon>Plasmodiidae</taxon>
        <taxon>Plasmodium</taxon>
        <taxon>Plasmodium (Plasmodium)</taxon>
    </lineage>
</organism>
<proteinExistence type="predicted"/>
<dbReference type="VEuPathDB" id="PlasmoDB:PmUG01_08010200"/>
<dbReference type="Pfam" id="PF12420">
    <property type="entry name" value="DUF3671"/>
    <property type="match status" value="1"/>
</dbReference>
<protein>
    <recommendedName>
        <fullName evidence="5">Fam-l protein</fullName>
    </recommendedName>
</protein>
<dbReference type="AlphaFoldDB" id="A0A1A8WWQ6"/>
<evidence type="ECO:0000313" key="4">
    <source>
        <dbReference type="Proteomes" id="UP000078597"/>
    </source>
</evidence>
<dbReference type="EMBL" id="FLQW01004744">
    <property type="protein sequence ID" value="SBS97389.1"/>
    <property type="molecule type" value="Genomic_DNA"/>
</dbReference>
<gene>
    <name evidence="3" type="ORF">PMALA_060120</name>
</gene>
<name>A0A1A8WWQ6_PLAMA</name>
<sequence>MGIFKKSAYKKNNGSKLYVRTYRVIAIYKQNKDSHIIGLNDKIQYNELHEEKDISIKDNENTGKMNSSNRKLSSDFRGHKSPLKNKSSIYETKKCSYLEKKIFKELELDYEVFLKNNRTISNKTYKKIMLKKCGLRIAVPLLLFSILLITLIMDLLWSCGLARGLSKFLEQLITIKDWRKILGQWLWENPPFSWLLRSAKNVPKAEGS</sequence>